<proteinExistence type="predicted"/>
<name>A0ABV5NYP6_9ACTN</name>
<accession>A0ABV5NYP6</accession>
<organism evidence="1 2">
    <name type="scientific">Nonomuraea salmonea</name>
    <dbReference type="NCBI Taxonomy" id="46181"/>
    <lineage>
        <taxon>Bacteria</taxon>
        <taxon>Bacillati</taxon>
        <taxon>Actinomycetota</taxon>
        <taxon>Actinomycetes</taxon>
        <taxon>Streptosporangiales</taxon>
        <taxon>Streptosporangiaceae</taxon>
        <taxon>Nonomuraea</taxon>
    </lineage>
</organism>
<protein>
    <submittedName>
        <fullName evidence="1">Uncharacterized protein</fullName>
    </submittedName>
</protein>
<dbReference type="Proteomes" id="UP001589568">
    <property type="component" value="Unassembled WGS sequence"/>
</dbReference>
<keyword evidence="2" id="KW-1185">Reference proteome</keyword>
<dbReference type="EMBL" id="JBHMCF010000040">
    <property type="protein sequence ID" value="MFB9475036.1"/>
    <property type="molecule type" value="Genomic_DNA"/>
</dbReference>
<gene>
    <name evidence="1" type="ORF">ACFFR3_36565</name>
</gene>
<comment type="caution">
    <text evidence="1">The sequence shown here is derived from an EMBL/GenBank/DDBJ whole genome shotgun (WGS) entry which is preliminary data.</text>
</comment>
<reference evidence="1 2" key="1">
    <citation type="submission" date="2024-09" db="EMBL/GenBank/DDBJ databases">
        <authorList>
            <person name="Sun Q."/>
            <person name="Mori K."/>
        </authorList>
    </citation>
    <scope>NUCLEOTIDE SEQUENCE [LARGE SCALE GENOMIC DNA]</scope>
    <source>
        <strain evidence="1 2">JCM 3324</strain>
    </source>
</reference>
<evidence type="ECO:0000313" key="2">
    <source>
        <dbReference type="Proteomes" id="UP001589568"/>
    </source>
</evidence>
<sequence length="41" mass="4058">MPAGVVLLVTVAACSGAGASAPVPVPEHGVEARELSVPFDR</sequence>
<dbReference type="RefSeq" id="WP_379484622.1">
    <property type="nucleotide sequence ID" value="NZ_JBHMCF010000040.1"/>
</dbReference>
<evidence type="ECO:0000313" key="1">
    <source>
        <dbReference type="EMBL" id="MFB9475036.1"/>
    </source>
</evidence>